<dbReference type="GO" id="GO:0005634">
    <property type="term" value="C:nucleus"/>
    <property type="evidence" value="ECO:0007669"/>
    <property type="project" value="UniProtKB-SubCell"/>
</dbReference>
<feature type="domain" description="WWE" evidence="4">
    <location>
        <begin position="108"/>
        <end position="187"/>
    </location>
</feature>
<accession>A0A3B4YUQ3</accession>
<dbReference type="InterPro" id="IPR051712">
    <property type="entry name" value="ARTD-AVP"/>
</dbReference>
<dbReference type="GO" id="GO:1990404">
    <property type="term" value="F:NAD+-protein mono-ADP-ribosyltransferase activity"/>
    <property type="evidence" value="ECO:0007669"/>
    <property type="project" value="TreeGrafter"/>
</dbReference>
<dbReference type="GeneTree" id="ENSGT01000000214676"/>
<dbReference type="InterPro" id="IPR004170">
    <property type="entry name" value="WWE_dom"/>
</dbReference>
<dbReference type="Ensembl" id="ENSSLDT00000027264.1">
    <property type="protein sequence ID" value="ENSSLDP00000026449.1"/>
    <property type="gene ID" value="ENSSLDG00000020544.1"/>
</dbReference>
<reference evidence="5" key="1">
    <citation type="submission" date="2025-08" db="UniProtKB">
        <authorList>
            <consortium name="Ensembl"/>
        </authorList>
    </citation>
    <scope>IDENTIFICATION</scope>
</reference>
<dbReference type="PANTHER" id="PTHR45740">
    <property type="entry name" value="POLY [ADP-RIBOSE] POLYMERASE"/>
    <property type="match status" value="1"/>
</dbReference>
<feature type="domain" description="WWE" evidence="4">
    <location>
        <begin position="189"/>
        <end position="272"/>
    </location>
</feature>
<reference evidence="5" key="2">
    <citation type="submission" date="2025-09" db="UniProtKB">
        <authorList>
            <consortium name="Ensembl"/>
        </authorList>
    </citation>
    <scope>IDENTIFICATION</scope>
</reference>
<evidence type="ECO:0000313" key="6">
    <source>
        <dbReference type="Proteomes" id="UP000261360"/>
    </source>
</evidence>
<dbReference type="SUPFAM" id="SSF117839">
    <property type="entry name" value="WWE domain"/>
    <property type="match status" value="3"/>
</dbReference>
<evidence type="ECO:0000313" key="5">
    <source>
        <dbReference type="Ensembl" id="ENSSLDP00000026449.1"/>
    </source>
</evidence>
<evidence type="ECO:0000256" key="2">
    <source>
        <dbReference type="ARBA" id="ARBA00023242"/>
    </source>
</evidence>
<dbReference type="Pfam" id="PF02825">
    <property type="entry name" value="WWE"/>
    <property type="match status" value="3"/>
</dbReference>
<dbReference type="PROSITE" id="PS50918">
    <property type="entry name" value="WWE"/>
    <property type="match status" value="2"/>
</dbReference>
<comment type="similarity">
    <text evidence="3">Belongs to the ARTD/PARP family.</text>
</comment>
<name>A0A3B4YUQ3_SERLL</name>
<sequence length="275" mass="31266">ISVSLHPVTHLLCPVCRVKLYCLTGTNANENSHGSTMLSSSISSRDVEHQFTLNPQGAFTFTVGSTSYRLDFSTMTQTNCITGLCRNVRRRPKFTSSTGSLYSTLVLPSASSSQLADGSYKWEFMGDEGEWTEYQICSFDSTAIETQYQLNPQGQLHFKIKRYSYTLDFPSNARTHTHAHTDTHTLFSAFILLLFSSSTMPRWQFQDIGGIWKDYSKGYRHCSISTQDIELQYQQDPSGIMRFTAKNFSYELDFSAMMQRNLSTCTARSVRRLNQ</sequence>
<protein>
    <submittedName>
        <fullName evidence="5">Uncharacterized LOC111656478</fullName>
    </submittedName>
</protein>
<keyword evidence="2" id="KW-0539">Nucleus</keyword>
<dbReference type="PANTHER" id="PTHR45740:SF14">
    <property type="entry name" value="NOVEL PROTEIN"/>
    <property type="match status" value="1"/>
</dbReference>
<evidence type="ECO:0000259" key="4">
    <source>
        <dbReference type="PROSITE" id="PS50918"/>
    </source>
</evidence>
<keyword evidence="6" id="KW-1185">Reference proteome</keyword>
<dbReference type="AlphaFoldDB" id="A0A3B4YUQ3"/>
<comment type="subcellular location">
    <subcellularLocation>
        <location evidence="1">Nucleus</location>
    </subcellularLocation>
</comment>
<dbReference type="InterPro" id="IPR037197">
    <property type="entry name" value="WWE_dom_sf"/>
</dbReference>
<proteinExistence type="inferred from homology"/>
<evidence type="ECO:0000256" key="1">
    <source>
        <dbReference type="ARBA" id="ARBA00004123"/>
    </source>
</evidence>
<dbReference type="GO" id="GO:0003950">
    <property type="term" value="F:NAD+ poly-ADP-ribosyltransferase activity"/>
    <property type="evidence" value="ECO:0007669"/>
    <property type="project" value="TreeGrafter"/>
</dbReference>
<evidence type="ECO:0000256" key="3">
    <source>
        <dbReference type="ARBA" id="ARBA00024347"/>
    </source>
</evidence>
<dbReference type="Gene3D" id="3.30.720.50">
    <property type="match status" value="3"/>
</dbReference>
<dbReference type="Proteomes" id="UP000261360">
    <property type="component" value="Unplaced"/>
</dbReference>
<organism evidence="5 6">
    <name type="scientific">Seriola lalandi dorsalis</name>
    <dbReference type="NCBI Taxonomy" id="1841481"/>
    <lineage>
        <taxon>Eukaryota</taxon>
        <taxon>Metazoa</taxon>
        <taxon>Chordata</taxon>
        <taxon>Craniata</taxon>
        <taxon>Vertebrata</taxon>
        <taxon>Euteleostomi</taxon>
        <taxon>Actinopterygii</taxon>
        <taxon>Neopterygii</taxon>
        <taxon>Teleostei</taxon>
        <taxon>Neoteleostei</taxon>
        <taxon>Acanthomorphata</taxon>
        <taxon>Carangaria</taxon>
        <taxon>Carangiformes</taxon>
        <taxon>Carangidae</taxon>
        <taxon>Seriola</taxon>
    </lineage>
</organism>